<feature type="transmembrane region" description="Helical" evidence="1">
    <location>
        <begin position="16"/>
        <end position="43"/>
    </location>
</feature>
<dbReference type="EMBL" id="JACHHK010000002">
    <property type="protein sequence ID" value="MBB5182758.1"/>
    <property type="molecule type" value="Genomic_DNA"/>
</dbReference>
<comment type="caution">
    <text evidence="2">The sequence shown here is derived from an EMBL/GenBank/DDBJ whole genome shotgun (WGS) entry which is preliminary data.</text>
</comment>
<evidence type="ECO:0008006" key="4">
    <source>
        <dbReference type="Google" id="ProtNLM"/>
    </source>
</evidence>
<reference evidence="2 3" key="1">
    <citation type="submission" date="2020-08" db="EMBL/GenBank/DDBJ databases">
        <title>Genomic Encyclopedia of Type Strains, Phase IV (KMG-IV): sequencing the most valuable type-strain genomes for metagenomic binning, comparative biology and taxonomic classification.</title>
        <authorList>
            <person name="Goeker M."/>
        </authorList>
    </citation>
    <scope>NUCLEOTIDE SEQUENCE [LARGE SCALE GENOMIC DNA]</scope>
    <source>
        <strain evidence="2 3">DSM 25799</strain>
    </source>
</reference>
<organism evidence="2 3">
    <name type="scientific">Catenisphaera adipataccumulans</name>
    <dbReference type="NCBI Taxonomy" id="700500"/>
    <lineage>
        <taxon>Bacteria</taxon>
        <taxon>Bacillati</taxon>
        <taxon>Bacillota</taxon>
        <taxon>Erysipelotrichia</taxon>
        <taxon>Erysipelotrichales</taxon>
        <taxon>Erysipelotrichaceae</taxon>
        <taxon>Catenisphaera</taxon>
    </lineage>
</organism>
<dbReference type="GO" id="GO:0005886">
    <property type="term" value="C:plasma membrane"/>
    <property type="evidence" value="ECO:0007669"/>
    <property type="project" value="TreeGrafter"/>
</dbReference>
<keyword evidence="1" id="KW-0472">Membrane</keyword>
<dbReference type="PANTHER" id="PTHR35813:SF1">
    <property type="entry name" value="INNER MEMBRANE PROTEIN YBAN"/>
    <property type="match status" value="1"/>
</dbReference>
<sequence length="70" mass="8024">MGQTIRKALWLTAGSFFLVLGLIGLAIPIIPQVPFLLASAFCFSKGSERFNKKMKESRLYHWIMKKLHRS</sequence>
<dbReference type="AlphaFoldDB" id="A0A7W8CWA0"/>
<gene>
    <name evidence="2" type="ORF">HNQ47_000777</name>
</gene>
<dbReference type="PANTHER" id="PTHR35813">
    <property type="entry name" value="INNER MEMBRANE PROTEIN YBAN"/>
    <property type="match status" value="1"/>
</dbReference>
<accession>A0A7W8CWA0</accession>
<dbReference type="Proteomes" id="UP000539953">
    <property type="component" value="Unassembled WGS sequence"/>
</dbReference>
<keyword evidence="1" id="KW-1133">Transmembrane helix</keyword>
<keyword evidence="1" id="KW-0812">Transmembrane</keyword>
<proteinExistence type="predicted"/>
<name>A0A7W8CWA0_9FIRM</name>
<evidence type="ECO:0000313" key="2">
    <source>
        <dbReference type="EMBL" id="MBB5182758.1"/>
    </source>
</evidence>
<protein>
    <recommendedName>
        <fullName evidence="4">DUF454 domain-containing protein</fullName>
    </recommendedName>
</protein>
<dbReference type="Pfam" id="PF04304">
    <property type="entry name" value="DUF454"/>
    <property type="match status" value="1"/>
</dbReference>
<evidence type="ECO:0000256" key="1">
    <source>
        <dbReference type="SAM" id="Phobius"/>
    </source>
</evidence>
<keyword evidence="3" id="KW-1185">Reference proteome</keyword>
<evidence type="ECO:0000313" key="3">
    <source>
        <dbReference type="Proteomes" id="UP000539953"/>
    </source>
</evidence>
<dbReference type="InterPro" id="IPR007401">
    <property type="entry name" value="DUF454"/>
</dbReference>
<dbReference type="RefSeq" id="WP_183327674.1">
    <property type="nucleotide sequence ID" value="NZ_JACHHK010000002.1"/>
</dbReference>